<sequence>MAIIGLLALLAAVLGLAARSAQQEAEQRRADAESLMSFMLGDFVDKLRPLGRLDLLDDVSAKALGYLSGTDLNSSAPATLAHRVKALQLIAEVGVAQGRHSAAREALTAADRILQRQLTSSTADVPVLKAAGANAFWLGRLYFDQGEWKQAARNMLLYRDYSARIVNAMPDDPDGWMELSYAHNSYGSALLRQNDITAAATAFTRSVELKQRVFSRQPDRPGITVDLSNALSWLASTKVKLGELQEAMRLYRQEEALLATAHQKEPTNGLWAQRLSSSIWRQADLLQAFGDPGAGAAYSRAANLMSPLIQRDPSNKMWQRHAYSIRLRELAEANDVDIAGTSAVYRHLQQLRDQTPEVRELQHLVAKAGEQLARSYARRGDHSLAQTTLASALAIYRELRSKGTDVALDANYARALLLSSEIGLAQGNDDATAGCHAALQILATARDSNDYLTLAPLVEASLCAGQSKIALSIMARLEAMGYRDARYLKNISKYKTEKGNI</sequence>
<evidence type="ECO:0008006" key="5">
    <source>
        <dbReference type="Google" id="ProtNLM"/>
    </source>
</evidence>
<dbReference type="Gene3D" id="1.25.40.10">
    <property type="entry name" value="Tetratricopeptide repeat domain"/>
    <property type="match status" value="1"/>
</dbReference>
<feature type="chain" id="PRO_5015325261" description="Tetratricopeptide repeat protein" evidence="2">
    <location>
        <begin position="18"/>
        <end position="501"/>
    </location>
</feature>
<proteinExistence type="predicted"/>
<gene>
    <name evidence="3" type="ORF">C9I28_17615</name>
</gene>
<evidence type="ECO:0000313" key="3">
    <source>
        <dbReference type="EMBL" id="AVR97255.1"/>
    </source>
</evidence>
<dbReference type="KEGG" id="masz:C9I28_17615"/>
<evidence type="ECO:0000313" key="4">
    <source>
        <dbReference type="Proteomes" id="UP000240505"/>
    </source>
</evidence>
<name>A0A2R4CCD0_9BURK</name>
<keyword evidence="4" id="KW-1185">Reference proteome</keyword>
<dbReference type="EMBL" id="CP028324">
    <property type="protein sequence ID" value="AVR97255.1"/>
    <property type="molecule type" value="Genomic_DNA"/>
</dbReference>
<protein>
    <recommendedName>
        <fullName evidence="5">Tetratricopeptide repeat protein</fullName>
    </recommendedName>
</protein>
<organism evidence="3 4">
    <name type="scientific">Pseudoduganella armeniaca</name>
    <dbReference type="NCBI Taxonomy" id="2072590"/>
    <lineage>
        <taxon>Bacteria</taxon>
        <taxon>Pseudomonadati</taxon>
        <taxon>Pseudomonadota</taxon>
        <taxon>Betaproteobacteria</taxon>
        <taxon>Burkholderiales</taxon>
        <taxon>Oxalobacteraceae</taxon>
        <taxon>Telluria group</taxon>
        <taxon>Pseudoduganella</taxon>
    </lineage>
</organism>
<keyword evidence="2" id="KW-0732">Signal</keyword>
<dbReference type="SUPFAM" id="SSF48452">
    <property type="entry name" value="TPR-like"/>
    <property type="match status" value="1"/>
</dbReference>
<keyword evidence="1" id="KW-0175">Coiled coil</keyword>
<feature type="coiled-coil region" evidence="1">
    <location>
        <begin position="234"/>
        <end position="264"/>
    </location>
</feature>
<accession>A0A2R4CCD0</accession>
<reference evidence="3 4" key="1">
    <citation type="submission" date="2018-03" db="EMBL/GenBank/DDBJ databases">
        <title>Massilia armeniaca sp. nov., isolated from desert soil.</title>
        <authorList>
            <person name="Huang H."/>
            <person name="Ren M."/>
        </authorList>
    </citation>
    <scope>NUCLEOTIDE SEQUENCE [LARGE SCALE GENOMIC DNA]</scope>
    <source>
        <strain evidence="3 4">ZMN-3</strain>
    </source>
</reference>
<feature type="signal peptide" evidence="2">
    <location>
        <begin position="1"/>
        <end position="17"/>
    </location>
</feature>
<dbReference type="AlphaFoldDB" id="A0A2R4CCD0"/>
<dbReference type="Proteomes" id="UP000240505">
    <property type="component" value="Chromosome"/>
</dbReference>
<evidence type="ECO:0000256" key="1">
    <source>
        <dbReference type="SAM" id="Coils"/>
    </source>
</evidence>
<dbReference type="RefSeq" id="WP_107142602.1">
    <property type="nucleotide sequence ID" value="NZ_CP028324.1"/>
</dbReference>
<dbReference type="InterPro" id="IPR011990">
    <property type="entry name" value="TPR-like_helical_dom_sf"/>
</dbReference>
<evidence type="ECO:0000256" key="2">
    <source>
        <dbReference type="SAM" id="SignalP"/>
    </source>
</evidence>
<dbReference type="OrthoDB" id="8532199at2"/>